<feature type="chain" id="PRO_5035271499" description="Secreted protein" evidence="1">
    <location>
        <begin position="30"/>
        <end position="109"/>
    </location>
</feature>
<evidence type="ECO:0000313" key="2">
    <source>
        <dbReference type="EMBL" id="KAG8079441.1"/>
    </source>
</evidence>
<comment type="caution">
    <text evidence="2">The sequence shown here is derived from an EMBL/GenBank/DDBJ whole genome shotgun (WGS) entry which is preliminary data.</text>
</comment>
<sequence>MVRLGVQVMFDFRVLALLAVAGSLAGCLPADFPGLCLGCTLKRHSMHVYWTSCVRGVFIQGRWFSGSSRLSVCISISLACDSSSTMLLSSLSRCNPKSDGPKLVATNKT</sequence>
<evidence type="ECO:0000256" key="1">
    <source>
        <dbReference type="SAM" id="SignalP"/>
    </source>
</evidence>
<reference evidence="2" key="1">
    <citation type="journal article" date="2021" name="bioRxiv">
        <title>Whole Genome Assembly and Annotation of Northern Wild Rice, Zizania palustris L., Supports a Whole Genome Duplication in the Zizania Genus.</title>
        <authorList>
            <person name="Haas M."/>
            <person name="Kono T."/>
            <person name="Macchietto M."/>
            <person name="Millas R."/>
            <person name="McGilp L."/>
            <person name="Shao M."/>
            <person name="Duquette J."/>
            <person name="Hirsch C.N."/>
            <person name="Kimball J."/>
        </authorList>
    </citation>
    <scope>NUCLEOTIDE SEQUENCE</scope>
    <source>
        <tissue evidence="2">Fresh leaf tissue</tissue>
    </source>
</reference>
<feature type="signal peptide" evidence="1">
    <location>
        <begin position="1"/>
        <end position="29"/>
    </location>
</feature>
<dbReference type="PROSITE" id="PS51257">
    <property type="entry name" value="PROKAR_LIPOPROTEIN"/>
    <property type="match status" value="1"/>
</dbReference>
<evidence type="ECO:0000313" key="3">
    <source>
        <dbReference type="Proteomes" id="UP000729402"/>
    </source>
</evidence>
<keyword evidence="3" id="KW-1185">Reference proteome</keyword>
<dbReference type="AlphaFoldDB" id="A0A8J5VYT6"/>
<dbReference type="EMBL" id="JAAALK010000282">
    <property type="protein sequence ID" value="KAG8079441.1"/>
    <property type="molecule type" value="Genomic_DNA"/>
</dbReference>
<proteinExistence type="predicted"/>
<dbReference type="Proteomes" id="UP000729402">
    <property type="component" value="Unassembled WGS sequence"/>
</dbReference>
<reference evidence="2" key="2">
    <citation type="submission" date="2021-02" db="EMBL/GenBank/DDBJ databases">
        <authorList>
            <person name="Kimball J.A."/>
            <person name="Haas M.W."/>
            <person name="Macchietto M."/>
            <person name="Kono T."/>
            <person name="Duquette J."/>
            <person name="Shao M."/>
        </authorList>
    </citation>
    <scope>NUCLEOTIDE SEQUENCE</scope>
    <source>
        <tissue evidence="2">Fresh leaf tissue</tissue>
    </source>
</reference>
<keyword evidence="1" id="KW-0732">Signal</keyword>
<evidence type="ECO:0008006" key="4">
    <source>
        <dbReference type="Google" id="ProtNLM"/>
    </source>
</evidence>
<organism evidence="2 3">
    <name type="scientific">Zizania palustris</name>
    <name type="common">Northern wild rice</name>
    <dbReference type="NCBI Taxonomy" id="103762"/>
    <lineage>
        <taxon>Eukaryota</taxon>
        <taxon>Viridiplantae</taxon>
        <taxon>Streptophyta</taxon>
        <taxon>Embryophyta</taxon>
        <taxon>Tracheophyta</taxon>
        <taxon>Spermatophyta</taxon>
        <taxon>Magnoliopsida</taxon>
        <taxon>Liliopsida</taxon>
        <taxon>Poales</taxon>
        <taxon>Poaceae</taxon>
        <taxon>BOP clade</taxon>
        <taxon>Oryzoideae</taxon>
        <taxon>Oryzeae</taxon>
        <taxon>Zizaniinae</taxon>
        <taxon>Zizania</taxon>
    </lineage>
</organism>
<name>A0A8J5VYT6_ZIZPA</name>
<accession>A0A8J5VYT6</accession>
<protein>
    <recommendedName>
        <fullName evidence="4">Secreted protein</fullName>
    </recommendedName>
</protein>
<gene>
    <name evidence="2" type="ORF">GUJ93_ZPchr0007g3435</name>
</gene>